<comment type="similarity">
    <text evidence="2 3">Belongs to the small heat shock protein (HSP20) family.</text>
</comment>
<evidence type="ECO:0000256" key="3">
    <source>
        <dbReference type="RuleBase" id="RU003616"/>
    </source>
</evidence>
<dbReference type="SUPFAM" id="SSF49764">
    <property type="entry name" value="HSP20-like chaperones"/>
    <property type="match status" value="1"/>
</dbReference>
<keyword evidence="1" id="KW-0346">Stress response</keyword>
<sequence>MALMIVSKRAPLISMLVEKLRASALRPAAASARSFTTDQPSEERSLDIDRRRSDVAAPVRRRGGDLFPSPFFSEDVWDPFNVGTSLSQMMNMMEQMLEVSPSIRLGWDAWEDDKALHLTIEMPGLGREDVKVWMEENTLVIKGESKEEEGSGGGDEGGEAGRGGRRRQRYSTRIELPSKGYKTAEIKAEMKNGVLKVAVPKAAAEERDDVIHVQVQ</sequence>
<dbReference type="PANTHER" id="PTHR46733:SF4">
    <property type="entry name" value="HEAT SHOCK PROTEIN 21, CHLOROPLASTIC"/>
    <property type="match status" value="1"/>
</dbReference>
<accession>A0A6V7QRR8</accession>
<organism evidence="6">
    <name type="scientific">Ananas comosus var. bracteatus</name>
    <name type="common">red pineapple</name>
    <dbReference type="NCBI Taxonomy" id="296719"/>
    <lineage>
        <taxon>Eukaryota</taxon>
        <taxon>Viridiplantae</taxon>
        <taxon>Streptophyta</taxon>
        <taxon>Embryophyta</taxon>
        <taxon>Tracheophyta</taxon>
        <taxon>Spermatophyta</taxon>
        <taxon>Magnoliopsida</taxon>
        <taxon>Liliopsida</taxon>
        <taxon>Poales</taxon>
        <taxon>Bromeliaceae</taxon>
        <taxon>Bromelioideae</taxon>
        <taxon>Ananas</taxon>
    </lineage>
</organism>
<dbReference type="AlphaFoldDB" id="A0A6V7QRR8"/>
<evidence type="ECO:0000256" key="1">
    <source>
        <dbReference type="ARBA" id="ARBA00023016"/>
    </source>
</evidence>
<reference evidence="6" key="1">
    <citation type="submission" date="2020-07" db="EMBL/GenBank/DDBJ databases">
        <authorList>
            <person name="Lin J."/>
        </authorList>
    </citation>
    <scope>NUCLEOTIDE SEQUENCE</scope>
</reference>
<dbReference type="InterPro" id="IPR002068">
    <property type="entry name" value="A-crystallin/Hsp20_dom"/>
</dbReference>
<evidence type="ECO:0000256" key="2">
    <source>
        <dbReference type="PROSITE-ProRule" id="PRU00285"/>
    </source>
</evidence>
<evidence type="ECO:0000256" key="4">
    <source>
        <dbReference type="SAM" id="MobiDB-lite"/>
    </source>
</evidence>
<proteinExistence type="inferred from homology"/>
<name>A0A6V7QRR8_ANACO</name>
<dbReference type="Gene3D" id="2.60.40.790">
    <property type="match status" value="1"/>
</dbReference>
<dbReference type="GO" id="GO:0009408">
    <property type="term" value="P:response to heat"/>
    <property type="evidence" value="ECO:0007669"/>
    <property type="project" value="InterPro"/>
</dbReference>
<feature type="region of interest" description="Disordered" evidence="4">
    <location>
        <begin position="141"/>
        <end position="174"/>
    </location>
</feature>
<evidence type="ECO:0000313" key="6">
    <source>
        <dbReference type="EMBL" id="CAD1845581.1"/>
    </source>
</evidence>
<dbReference type="Pfam" id="PF00011">
    <property type="entry name" value="HSP20"/>
    <property type="match status" value="1"/>
</dbReference>
<protein>
    <recommendedName>
        <fullName evidence="5">SHSP domain-containing protein</fullName>
    </recommendedName>
</protein>
<gene>
    <name evidence="6" type="ORF">CB5_LOCUS28792</name>
</gene>
<dbReference type="PROSITE" id="PS01031">
    <property type="entry name" value="SHSP"/>
    <property type="match status" value="1"/>
</dbReference>
<dbReference type="InterPro" id="IPR044587">
    <property type="entry name" value="HSP21-like"/>
</dbReference>
<dbReference type="EMBL" id="CAJEUB010000003">
    <property type="protein sequence ID" value="CAD1845581.1"/>
    <property type="molecule type" value="Genomic_DNA"/>
</dbReference>
<dbReference type="PANTHER" id="PTHR46733">
    <property type="entry name" value="26.5 KDA HEAT SHOCK PROTEIN, MITOCHONDRIAL"/>
    <property type="match status" value="1"/>
</dbReference>
<dbReference type="InterPro" id="IPR008978">
    <property type="entry name" value="HSP20-like_chaperone"/>
</dbReference>
<feature type="domain" description="SHSP" evidence="5">
    <location>
        <begin position="94"/>
        <end position="216"/>
    </location>
</feature>
<dbReference type="CDD" id="cd06464">
    <property type="entry name" value="ACD_sHsps-like"/>
    <property type="match status" value="1"/>
</dbReference>
<evidence type="ECO:0000259" key="5">
    <source>
        <dbReference type="PROSITE" id="PS01031"/>
    </source>
</evidence>